<keyword evidence="2" id="KW-1185">Reference proteome</keyword>
<dbReference type="Proteomes" id="UP001523262">
    <property type="component" value="Unassembled WGS sequence"/>
</dbReference>
<comment type="caution">
    <text evidence="1">The sequence shown here is derived from an EMBL/GenBank/DDBJ whole genome shotgun (WGS) entry which is preliminary data.</text>
</comment>
<sequence length="79" mass="8975">MILYTMMPQELIFPYEADSIPKQQTINYQGIPLLVELTDQQNVQVIRVLSSDPQHFMDNRVSPGAKISFANIEGMSVFS</sequence>
<organism evidence="1 2">
    <name type="scientific">Neobacillus pocheonensis</name>
    <dbReference type="NCBI Taxonomy" id="363869"/>
    <lineage>
        <taxon>Bacteria</taxon>
        <taxon>Bacillati</taxon>
        <taxon>Bacillota</taxon>
        <taxon>Bacilli</taxon>
        <taxon>Bacillales</taxon>
        <taxon>Bacillaceae</taxon>
        <taxon>Neobacillus</taxon>
    </lineage>
</organism>
<protein>
    <submittedName>
        <fullName evidence="1">YlzJ-like family protein</fullName>
    </submittedName>
</protein>
<name>A0ABT0WED5_9BACI</name>
<evidence type="ECO:0000313" key="1">
    <source>
        <dbReference type="EMBL" id="MCM2533407.1"/>
    </source>
</evidence>
<dbReference type="EMBL" id="JAMQCR010000001">
    <property type="protein sequence ID" value="MCM2533407.1"/>
    <property type="molecule type" value="Genomic_DNA"/>
</dbReference>
<reference evidence="1 2" key="1">
    <citation type="submission" date="2022-06" db="EMBL/GenBank/DDBJ databases">
        <authorList>
            <person name="Jeon C.O."/>
        </authorList>
    </citation>
    <scope>NUCLEOTIDE SEQUENCE [LARGE SCALE GENOMIC DNA]</scope>
    <source>
        <strain evidence="1 2">KCTC 13943</strain>
    </source>
</reference>
<dbReference type="Pfam" id="PF14035">
    <property type="entry name" value="YlzJ"/>
    <property type="match status" value="1"/>
</dbReference>
<evidence type="ECO:0000313" key="2">
    <source>
        <dbReference type="Proteomes" id="UP001523262"/>
    </source>
</evidence>
<gene>
    <name evidence="1" type="ORF">NDK43_14640</name>
</gene>
<proteinExistence type="predicted"/>
<dbReference type="InterPro" id="IPR025619">
    <property type="entry name" value="YlzJ"/>
</dbReference>
<accession>A0ABT0WED5</accession>